<evidence type="ECO:0000313" key="1">
    <source>
        <dbReference type="Ensembl" id="ENSPEMP00000036035.1"/>
    </source>
</evidence>
<dbReference type="PANTHER" id="PTHR11645:SF6">
    <property type="entry name" value="PYRROLINE-5-CARBOXYLATE REDUCTASE 1, MITOCHONDRIAL"/>
    <property type="match status" value="1"/>
</dbReference>
<reference evidence="1" key="3">
    <citation type="submission" date="2025-09" db="UniProtKB">
        <authorList>
            <consortium name="Ensembl"/>
        </authorList>
    </citation>
    <scope>IDENTIFICATION</scope>
</reference>
<dbReference type="Ensembl" id="ENSPEMT00000039907.1">
    <property type="protein sequence ID" value="ENSPEMP00000036035.1"/>
    <property type="gene ID" value="ENSPEMG00000024292.1"/>
</dbReference>
<proteinExistence type="predicted"/>
<dbReference type="GO" id="GO:0004735">
    <property type="term" value="F:pyrroline-5-carboxylate reductase activity"/>
    <property type="evidence" value="ECO:0007669"/>
    <property type="project" value="TreeGrafter"/>
</dbReference>
<name>A0A8C8W5N8_PERMB</name>
<dbReference type="PANTHER" id="PTHR11645">
    <property type="entry name" value="PYRROLINE-5-CARBOXYLATE REDUCTASE"/>
    <property type="match status" value="1"/>
</dbReference>
<dbReference type="GO" id="GO:0055129">
    <property type="term" value="P:L-proline biosynthetic process"/>
    <property type="evidence" value="ECO:0007669"/>
    <property type="project" value="TreeGrafter"/>
</dbReference>
<accession>A0A8C8W5N8</accession>
<protein>
    <submittedName>
        <fullName evidence="1">Uncharacterized protein</fullName>
    </submittedName>
</protein>
<sequence>MSFSRIPSGITGRGLSAWKEAQDDFIAASVLIAHEIMTSSPAVDQATVSALWRMGVNLTPHNKETVCHSGVLLLAVGADIEVGHIMVLSVADAIINSIEKKLTASKGIHCVTDTPVDVQEGGTVHATHTHVQVDDGQLREWLMVTVYLWPPTFIACVGNNCP</sequence>
<evidence type="ECO:0000313" key="2">
    <source>
        <dbReference type="Proteomes" id="UP000694547"/>
    </source>
</evidence>
<organism evidence="1 2">
    <name type="scientific">Peromyscus maniculatus bairdii</name>
    <name type="common">Prairie deer mouse</name>
    <dbReference type="NCBI Taxonomy" id="230844"/>
    <lineage>
        <taxon>Eukaryota</taxon>
        <taxon>Metazoa</taxon>
        <taxon>Chordata</taxon>
        <taxon>Craniata</taxon>
        <taxon>Vertebrata</taxon>
        <taxon>Euteleostomi</taxon>
        <taxon>Mammalia</taxon>
        <taxon>Eutheria</taxon>
        <taxon>Euarchontoglires</taxon>
        <taxon>Glires</taxon>
        <taxon>Rodentia</taxon>
        <taxon>Myomorpha</taxon>
        <taxon>Muroidea</taxon>
        <taxon>Cricetidae</taxon>
        <taxon>Neotominae</taxon>
        <taxon>Peromyscus</taxon>
    </lineage>
</organism>
<dbReference type="AlphaFoldDB" id="A0A8C8W5N8"/>
<reference evidence="1" key="2">
    <citation type="submission" date="2025-08" db="UniProtKB">
        <authorList>
            <consortium name="Ensembl"/>
        </authorList>
    </citation>
    <scope>IDENTIFICATION</scope>
</reference>
<keyword evidence="2" id="KW-1185">Reference proteome</keyword>
<dbReference type="Proteomes" id="UP000694547">
    <property type="component" value="Chromosome 1"/>
</dbReference>
<reference evidence="1 2" key="1">
    <citation type="submission" date="2018-10" db="EMBL/GenBank/DDBJ databases">
        <title>Improved assembly of the deer mouse Peromyscus maniculatus genome.</title>
        <authorList>
            <person name="Lassance J.-M."/>
            <person name="Hoekstra H.E."/>
        </authorList>
    </citation>
    <scope>NUCLEOTIDE SEQUENCE [LARGE SCALE GENOMIC DNA]</scope>
</reference>